<dbReference type="InterPro" id="IPR033939">
    <property type="entry name" value="BCAT_family"/>
</dbReference>
<evidence type="ECO:0000313" key="13">
    <source>
        <dbReference type="Proteomes" id="UP000803884"/>
    </source>
</evidence>
<evidence type="ECO:0000313" key="12">
    <source>
        <dbReference type="EMBL" id="KAL1587017.1"/>
    </source>
</evidence>
<comment type="catalytic activity">
    <reaction evidence="11">
        <text>L-leucine + 2-oxoglutarate = 4-methyl-2-oxopentanoate + L-glutamate</text>
        <dbReference type="Rhea" id="RHEA:18321"/>
        <dbReference type="ChEBI" id="CHEBI:16810"/>
        <dbReference type="ChEBI" id="CHEBI:17865"/>
        <dbReference type="ChEBI" id="CHEBI:29985"/>
        <dbReference type="ChEBI" id="CHEBI:57427"/>
        <dbReference type="EC" id="2.6.1.42"/>
    </reaction>
</comment>
<dbReference type="InterPro" id="IPR005786">
    <property type="entry name" value="B_amino_transII"/>
</dbReference>
<accession>A0AB34KT60</accession>
<gene>
    <name evidence="12" type="ORF">WHR41_04148</name>
</gene>
<feature type="modified residue" description="N6-(pyridoxal phosphate)lysine" evidence="8">
    <location>
        <position position="247"/>
    </location>
</feature>
<dbReference type="EC" id="2.6.1.42" evidence="11"/>
<dbReference type="Pfam" id="PF01063">
    <property type="entry name" value="Aminotran_4"/>
    <property type="match status" value="1"/>
</dbReference>
<keyword evidence="4 11" id="KW-0028">Amino-acid biosynthesis</keyword>
<protein>
    <recommendedName>
        <fullName evidence="11">Branched-chain-amino-acid aminotransferase</fullName>
        <ecNumber evidence="11">2.6.1.42</ecNumber>
    </recommendedName>
</protein>
<comment type="caution">
    <text evidence="12">The sequence shown here is derived from an EMBL/GenBank/DDBJ whole genome shotgun (WGS) entry which is preliminary data.</text>
</comment>
<dbReference type="SUPFAM" id="SSF56752">
    <property type="entry name" value="D-aminoacid aminotransferase-like PLP-dependent enzymes"/>
    <property type="match status" value="1"/>
</dbReference>
<dbReference type="PANTHER" id="PTHR11825">
    <property type="entry name" value="SUBGROUP IIII AMINOTRANSFERASE"/>
    <property type="match status" value="1"/>
</dbReference>
<dbReference type="PIRSF" id="PIRSF006468">
    <property type="entry name" value="BCAT1"/>
    <property type="match status" value="1"/>
</dbReference>
<dbReference type="InterPro" id="IPR001544">
    <property type="entry name" value="Aminotrans_IV"/>
</dbReference>
<dbReference type="Gene3D" id="3.30.470.10">
    <property type="match status" value="1"/>
</dbReference>
<evidence type="ECO:0000256" key="9">
    <source>
        <dbReference type="RuleBase" id="RU004106"/>
    </source>
</evidence>
<dbReference type="InterPro" id="IPR043131">
    <property type="entry name" value="BCAT-like_N"/>
</dbReference>
<evidence type="ECO:0000256" key="6">
    <source>
        <dbReference type="ARBA" id="ARBA00022898"/>
    </source>
</evidence>
<dbReference type="NCBIfam" id="NF009897">
    <property type="entry name" value="PRK13357.1"/>
    <property type="match status" value="1"/>
</dbReference>
<keyword evidence="6 10" id="KW-0663">Pyridoxal phosphate</keyword>
<dbReference type="InterPro" id="IPR036038">
    <property type="entry name" value="Aminotransferase-like"/>
</dbReference>
<keyword evidence="7 11" id="KW-0100">Branched-chain amino acid biosynthesis</keyword>
<evidence type="ECO:0000256" key="11">
    <source>
        <dbReference type="RuleBase" id="RU004517"/>
    </source>
</evidence>
<keyword evidence="5 11" id="KW-0808">Transferase</keyword>
<dbReference type="CDD" id="cd01557">
    <property type="entry name" value="BCAT_beta_family"/>
    <property type="match status" value="1"/>
</dbReference>
<dbReference type="InterPro" id="IPR018300">
    <property type="entry name" value="Aminotrans_IV_CS"/>
</dbReference>
<dbReference type="InterPro" id="IPR043132">
    <property type="entry name" value="BCAT-like_C"/>
</dbReference>
<evidence type="ECO:0000256" key="10">
    <source>
        <dbReference type="RuleBase" id="RU004516"/>
    </source>
</evidence>
<keyword evidence="3 11" id="KW-0032">Aminotransferase</keyword>
<evidence type="ECO:0000256" key="2">
    <source>
        <dbReference type="ARBA" id="ARBA00009320"/>
    </source>
</evidence>
<evidence type="ECO:0000256" key="1">
    <source>
        <dbReference type="ARBA" id="ARBA00001933"/>
    </source>
</evidence>
<dbReference type="Gene3D" id="3.20.10.10">
    <property type="entry name" value="D-amino Acid Aminotransferase, subunit A, domain 2"/>
    <property type="match status" value="1"/>
</dbReference>
<dbReference type="GO" id="GO:0004084">
    <property type="term" value="F:branched-chain-amino-acid transaminase activity"/>
    <property type="evidence" value="ECO:0007669"/>
    <property type="project" value="UniProtKB-EC"/>
</dbReference>
<dbReference type="FunFam" id="3.30.470.10:FF:000005">
    <property type="entry name" value="Branched-chain-amino-acid aminotransferase"/>
    <property type="match status" value="1"/>
</dbReference>
<dbReference type="FunFam" id="3.20.10.10:FF:000004">
    <property type="entry name" value="Branched-chain-amino-acid aminotransferase"/>
    <property type="match status" value="1"/>
</dbReference>
<proteinExistence type="inferred from homology"/>
<dbReference type="PANTHER" id="PTHR11825:SF44">
    <property type="entry name" value="BRANCHED-CHAIN-AMINO-ACID AMINOTRANSFERASE"/>
    <property type="match status" value="1"/>
</dbReference>
<evidence type="ECO:0000256" key="4">
    <source>
        <dbReference type="ARBA" id="ARBA00022605"/>
    </source>
</evidence>
<comment type="catalytic activity">
    <reaction evidence="11">
        <text>L-valine + 2-oxoglutarate = 3-methyl-2-oxobutanoate + L-glutamate</text>
        <dbReference type="Rhea" id="RHEA:24813"/>
        <dbReference type="ChEBI" id="CHEBI:11851"/>
        <dbReference type="ChEBI" id="CHEBI:16810"/>
        <dbReference type="ChEBI" id="CHEBI:29985"/>
        <dbReference type="ChEBI" id="CHEBI:57762"/>
        <dbReference type="EC" id="2.6.1.42"/>
    </reaction>
</comment>
<dbReference type="RefSeq" id="XP_069230122.1">
    <property type="nucleotide sequence ID" value="XM_069372754.1"/>
</dbReference>
<evidence type="ECO:0000256" key="3">
    <source>
        <dbReference type="ARBA" id="ARBA00022576"/>
    </source>
</evidence>
<dbReference type="Proteomes" id="UP000803884">
    <property type="component" value="Unassembled WGS sequence"/>
</dbReference>
<organism evidence="12 13">
    <name type="scientific">Cladosporium halotolerans</name>
    <dbReference type="NCBI Taxonomy" id="1052096"/>
    <lineage>
        <taxon>Eukaryota</taxon>
        <taxon>Fungi</taxon>
        <taxon>Dikarya</taxon>
        <taxon>Ascomycota</taxon>
        <taxon>Pezizomycotina</taxon>
        <taxon>Dothideomycetes</taxon>
        <taxon>Dothideomycetidae</taxon>
        <taxon>Cladosporiales</taxon>
        <taxon>Cladosporiaceae</taxon>
        <taxon>Cladosporium</taxon>
    </lineage>
</organism>
<evidence type="ECO:0000256" key="7">
    <source>
        <dbReference type="ARBA" id="ARBA00023304"/>
    </source>
</evidence>
<sequence length="423" mass="47345">MASPLRQLLPRRSVLAAPSARAWSTKRCLLSQRRSYAIAAPDSKDPKLQAIDLSKLQVQKTTTPKERLDNKDLVFGRTFTDHMLSLEWTASNGWMDPRITPYQNLSLDPATCVFHYAFEAFEGMKAYKDKQGNVRLFRPDMNMARLNRSVARIALPTFEGDKVIELIKKFCQLEERFIPSERGYSLYLRPNMIGTQRTLGVGPPGSALLYVIASPVGPYYPTGFKAISLEATKYAVRAWPGGVGNSKLGANYAPCIVPQMQAASRGFQQNLWLFEDVDAETGKVEDFVTEVGTMNLFAAIVNKEGQKELMTAPLDGTILEGVVRDSILQLARERLVPEGWKVSERRFHMRELAEAAREGRMLEVFGSGTAAVVSPVRSIQYNNELVSCGLTEDVEAGQITKRFKDWIEGIQYGDEAHPWSVKI</sequence>
<evidence type="ECO:0000256" key="5">
    <source>
        <dbReference type="ARBA" id="ARBA00022679"/>
    </source>
</evidence>
<dbReference type="NCBIfam" id="TIGR01123">
    <property type="entry name" value="ilvE_II"/>
    <property type="match status" value="1"/>
</dbReference>
<name>A0AB34KT60_9PEZI</name>
<dbReference type="GO" id="GO:0009099">
    <property type="term" value="P:L-valine biosynthetic process"/>
    <property type="evidence" value="ECO:0007669"/>
    <property type="project" value="TreeGrafter"/>
</dbReference>
<dbReference type="PROSITE" id="PS00770">
    <property type="entry name" value="AA_TRANSFER_CLASS_4"/>
    <property type="match status" value="1"/>
</dbReference>
<dbReference type="EMBL" id="JAAQHG020000012">
    <property type="protein sequence ID" value="KAL1587017.1"/>
    <property type="molecule type" value="Genomic_DNA"/>
</dbReference>
<dbReference type="GeneID" id="96005592"/>
<comment type="similarity">
    <text evidence="2 9">Belongs to the class-IV pyridoxal-phosphate-dependent aminotransferase family.</text>
</comment>
<evidence type="ECO:0000256" key="8">
    <source>
        <dbReference type="PIRSR" id="PIRSR006468-1"/>
    </source>
</evidence>
<comment type="catalytic activity">
    <reaction evidence="11">
        <text>L-isoleucine + 2-oxoglutarate = (S)-3-methyl-2-oxopentanoate + L-glutamate</text>
        <dbReference type="Rhea" id="RHEA:24801"/>
        <dbReference type="ChEBI" id="CHEBI:16810"/>
        <dbReference type="ChEBI" id="CHEBI:29985"/>
        <dbReference type="ChEBI" id="CHEBI:35146"/>
        <dbReference type="ChEBI" id="CHEBI:58045"/>
        <dbReference type="EC" id="2.6.1.42"/>
    </reaction>
</comment>
<comment type="cofactor">
    <cofactor evidence="1 10">
        <name>pyridoxal 5'-phosphate</name>
        <dbReference type="ChEBI" id="CHEBI:597326"/>
    </cofactor>
</comment>
<dbReference type="GO" id="GO:0005739">
    <property type="term" value="C:mitochondrion"/>
    <property type="evidence" value="ECO:0007669"/>
    <property type="project" value="TreeGrafter"/>
</dbReference>
<dbReference type="GO" id="GO:0009098">
    <property type="term" value="P:L-leucine biosynthetic process"/>
    <property type="evidence" value="ECO:0007669"/>
    <property type="project" value="TreeGrafter"/>
</dbReference>
<reference evidence="12 13" key="1">
    <citation type="journal article" date="2020" name="Microbiol. Resour. Announc.">
        <title>Draft Genome Sequence of a Cladosporium Species Isolated from the Mesophotic Ascidian Didemnum maculosum.</title>
        <authorList>
            <person name="Gioti A."/>
            <person name="Siaperas R."/>
            <person name="Nikolaivits E."/>
            <person name="Le Goff G."/>
            <person name="Ouazzani J."/>
            <person name="Kotoulas G."/>
            <person name="Topakas E."/>
        </authorList>
    </citation>
    <scope>NUCLEOTIDE SEQUENCE [LARGE SCALE GENOMIC DNA]</scope>
    <source>
        <strain evidence="12 13">TM138-S3</strain>
    </source>
</reference>
<keyword evidence="13" id="KW-1185">Reference proteome</keyword>
<dbReference type="AlphaFoldDB" id="A0AB34KT60"/>